<dbReference type="AlphaFoldDB" id="A0AA88XKS8"/>
<dbReference type="InterPro" id="IPR000210">
    <property type="entry name" value="BTB/POZ_dom"/>
</dbReference>
<keyword evidence="1" id="KW-0880">Kelch repeat</keyword>
<name>A0AA88XKS8_PINIB</name>
<dbReference type="Pfam" id="PF01344">
    <property type="entry name" value="Kelch_1"/>
    <property type="match status" value="3"/>
</dbReference>
<evidence type="ECO:0000256" key="2">
    <source>
        <dbReference type="ARBA" id="ARBA00022737"/>
    </source>
</evidence>
<feature type="domain" description="BTB" evidence="4">
    <location>
        <begin position="40"/>
        <end position="104"/>
    </location>
</feature>
<feature type="region of interest" description="Disordered" evidence="3">
    <location>
        <begin position="708"/>
        <end position="732"/>
    </location>
</feature>
<protein>
    <recommendedName>
        <fullName evidence="4">BTB domain-containing protein</fullName>
    </recommendedName>
</protein>
<evidence type="ECO:0000256" key="3">
    <source>
        <dbReference type="SAM" id="MobiDB-lite"/>
    </source>
</evidence>
<evidence type="ECO:0000313" key="5">
    <source>
        <dbReference type="EMBL" id="KAK3087619.1"/>
    </source>
</evidence>
<dbReference type="Proteomes" id="UP001186944">
    <property type="component" value="Unassembled WGS sequence"/>
</dbReference>
<dbReference type="InterPro" id="IPR015915">
    <property type="entry name" value="Kelch-typ_b-propeller"/>
</dbReference>
<comment type="caution">
    <text evidence="5">The sequence shown here is derived from an EMBL/GenBank/DDBJ whole genome shotgun (WGS) entry which is preliminary data.</text>
</comment>
<evidence type="ECO:0000256" key="1">
    <source>
        <dbReference type="ARBA" id="ARBA00022441"/>
    </source>
</evidence>
<accession>A0AA88XKS8</accession>
<organism evidence="5 6">
    <name type="scientific">Pinctada imbricata</name>
    <name type="common">Atlantic pearl-oyster</name>
    <name type="synonym">Pinctada martensii</name>
    <dbReference type="NCBI Taxonomy" id="66713"/>
    <lineage>
        <taxon>Eukaryota</taxon>
        <taxon>Metazoa</taxon>
        <taxon>Spiralia</taxon>
        <taxon>Lophotrochozoa</taxon>
        <taxon>Mollusca</taxon>
        <taxon>Bivalvia</taxon>
        <taxon>Autobranchia</taxon>
        <taxon>Pteriomorphia</taxon>
        <taxon>Pterioida</taxon>
        <taxon>Pterioidea</taxon>
        <taxon>Pteriidae</taxon>
        <taxon>Pinctada</taxon>
    </lineage>
</organism>
<keyword evidence="2" id="KW-0677">Repeat</keyword>
<proteinExistence type="predicted"/>
<dbReference type="InterPro" id="IPR011333">
    <property type="entry name" value="SKP1/BTB/POZ_sf"/>
</dbReference>
<evidence type="ECO:0000259" key="4">
    <source>
        <dbReference type="PROSITE" id="PS50097"/>
    </source>
</evidence>
<reference evidence="5" key="1">
    <citation type="submission" date="2019-08" db="EMBL/GenBank/DDBJ databases">
        <title>The improved chromosome-level genome for the pearl oyster Pinctada fucata martensii using PacBio sequencing and Hi-C.</title>
        <authorList>
            <person name="Zheng Z."/>
        </authorList>
    </citation>
    <scope>NUCLEOTIDE SEQUENCE</scope>
    <source>
        <strain evidence="5">ZZ-2019</strain>
        <tissue evidence="5">Adductor muscle</tissue>
    </source>
</reference>
<dbReference type="PANTHER" id="PTHR24412:SF396">
    <property type="entry name" value="INFLUENZA VIRUS NS1A-BINDING PROTEIN"/>
    <property type="match status" value="1"/>
</dbReference>
<dbReference type="SMART" id="SM00612">
    <property type="entry name" value="Kelch"/>
    <property type="match status" value="6"/>
</dbReference>
<feature type="compositionally biased region" description="Polar residues" evidence="3">
    <location>
        <begin position="332"/>
        <end position="345"/>
    </location>
</feature>
<dbReference type="EMBL" id="VSWD01000011">
    <property type="protein sequence ID" value="KAK3087619.1"/>
    <property type="molecule type" value="Genomic_DNA"/>
</dbReference>
<dbReference type="SMART" id="SM00225">
    <property type="entry name" value="BTB"/>
    <property type="match status" value="1"/>
</dbReference>
<dbReference type="Pfam" id="PF00651">
    <property type="entry name" value="BTB"/>
    <property type="match status" value="1"/>
</dbReference>
<dbReference type="Gene3D" id="3.30.710.10">
    <property type="entry name" value="Potassium Channel Kv1.1, Chain A"/>
    <property type="match status" value="1"/>
</dbReference>
<dbReference type="SUPFAM" id="SSF54695">
    <property type="entry name" value="POZ domain"/>
    <property type="match status" value="1"/>
</dbReference>
<dbReference type="CDD" id="cd18306">
    <property type="entry name" value="BTB_POZ_NS1BP"/>
    <property type="match status" value="1"/>
</dbReference>
<dbReference type="PANTHER" id="PTHR24412">
    <property type="entry name" value="KELCH PROTEIN"/>
    <property type="match status" value="1"/>
</dbReference>
<sequence length="732" mass="80532">MGTHSNTVEAHRVNLSYQDVKFKDQLLDNLNKLRRQKELCDGTVMVGAHEYPVHLAVLASASPYLFDVFKKSSGERGYKLAVKDHESFEILLDYAYTGRLEVPEDNVKAVYRVANHLKMANAVQACSGFLAERISCDNCLGIRQYAVDESLRETTDRFIQTNINDIIQSKKFFGLPQIPVEIVGADTDLIESSNDKHMFELVLNWAKGILDPDKPRLDDLTQQTNVLNLNTDSSLTDFAHISDEKVKEEDGIVQDYKKTKKKLQPPKTKETINQLSPVGNVRKFSLSPAEPVSPKEWAIIASYQLKDKSYAALALLNNTLVTISIHYRPSTASNGNGTVTTTERSASPEAEVSPQSKFFEHEASLTPLAVMGDSRCGFGIEVVDGKLFVCGGYDRSECLITAEIFDIHKNQWERVAEMSVPRGRFSVTAVNSQVYAVGGSNGFNEQKILEVYDIQHNKWFSKGEVPTAKVSQGMTTLNGKIYCVGGCLGQQSVKDCQVYDTETNTWNSIAPLQTGGCLGQQSVKDCQVYDTETNTWNSIAPLQTARYQAAVCAHNGMIYAMGGTDAWVCLSSVEVYDPVTNTWSEGPELNVARRGAGCDVFNGTIYLAGGSDGQHSLKTIEILDAERGWILGPSMSIPRANVGVINCGNRLFAVGGFTGKKFLDTMEFLTTKPNASWCCYLPVEDSVVAHKVLKRNSSDGSYGCEKLDANSNINSDQSDTSLQSTSSMTNGH</sequence>
<feature type="region of interest" description="Disordered" evidence="3">
    <location>
        <begin position="332"/>
        <end position="353"/>
    </location>
</feature>
<gene>
    <name evidence="5" type="ORF">FSP39_008509</name>
</gene>
<dbReference type="PROSITE" id="PS50097">
    <property type="entry name" value="BTB"/>
    <property type="match status" value="1"/>
</dbReference>
<dbReference type="Gene3D" id="1.25.40.420">
    <property type="match status" value="1"/>
</dbReference>
<dbReference type="PRINTS" id="PR00501">
    <property type="entry name" value="KELCHREPEAT"/>
</dbReference>
<dbReference type="Gene3D" id="2.120.10.80">
    <property type="entry name" value="Kelch-type beta propeller"/>
    <property type="match status" value="2"/>
</dbReference>
<keyword evidence="6" id="KW-1185">Reference proteome</keyword>
<evidence type="ECO:0000313" key="6">
    <source>
        <dbReference type="Proteomes" id="UP001186944"/>
    </source>
</evidence>
<dbReference type="Pfam" id="PF24681">
    <property type="entry name" value="Kelch_KLHDC2_KLHL20_DRC7"/>
    <property type="match status" value="1"/>
</dbReference>
<dbReference type="InterPro" id="IPR006652">
    <property type="entry name" value="Kelch_1"/>
</dbReference>
<dbReference type="SUPFAM" id="SSF117281">
    <property type="entry name" value="Kelch motif"/>
    <property type="match status" value="2"/>
</dbReference>
<feature type="compositionally biased region" description="Low complexity" evidence="3">
    <location>
        <begin position="715"/>
        <end position="732"/>
    </location>
</feature>